<evidence type="ECO:0000256" key="2">
    <source>
        <dbReference type="ARBA" id="ARBA00022679"/>
    </source>
</evidence>
<evidence type="ECO:0000313" key="6">
    <source>
        <dbReference type="EMBL" id="UFP92986.1"/>
    </source>
</evidence>
<keyword evidence="2 4" id="KW-0808">Transferase</keyword>
<sequence length="281" mass="31756">MGERTVLNENIRRFYDVSSGLWEEVWGEHMHHGHWEVGEADKDRRVAQVDLVVRLLDWAGIDRAGSIVDVGCGIGGSSLLLAERFGARVEGITLSPVQCKRAAERAREHHLDGRVHFQVADAHRMPFADGRFDLVWSLESGEHMADKAQFLRECHRVLRPGGRLVFVTWCRRHGALDARDQKWLEAIYRIYHLPYILSIESYAQLLGETGFSGIRTTDWSDRVARFWSLVIDSALEPAVLLKVIAQGPTVIKGALAMQLMRRSYARGLVRFGVFAAQKAEG</sequence>
<dbReference type="GO" id="GO:0008168">
    <property type="term" value="F:methyltransferase activity"/>
    <property type="evidence" value="ECO:0007669"/>
    <property type="project" value="UniProtKB-KW"/>
</dbReference>
<evidence type="ECO:0000313" key="7">
    <source>
        <dbReference type="Proteomes" id="UP001054846"/>
    </source>
</evidence>
<dbReference type="InterPro" id="IPR025774">
    <property type="entry name" value="PiNMT-like"/>
</dbReference>
<dbReference type="InterPro" id="IPR050447">
    <property type="entry name" value="Erg6_SMT_methyltransf"/>
</dbReference>
<dbReference type="Gene3D" id="3.40.50.150">
    <property type="entry name" value="Vaccinia Virus protein VP39"/>
    <property type="match status" value="1"/>
</dbReference>
<keyword evidence="1 4" id="KW-0489">Methyltransferase</keyword>
<dbReference type="RefSeq" id="WP_230839985.1">
    <property type="nucleotide sequence ID" value="NZ_CP063845.1"/>
</dbReference>
<evidence type="ECO:0000259" key="5">
    <source>
        <dbReference type="Pfam" id="PF08241"/>
    </source>
</evidence>
<evidence type="ECO:0000256" key="3">
    <source>
        <dbReference type="ARBA" id="ARBA00022691"/>
    </source>
</evidence>
<dbReference type="PANTHER" id="PTHR44068:SF11">
    <property type="entry name" value="GERANYL DIPHOSPHATE 2-C-METHYLTRANSFERASE"/>
    <property type="match status" value="1"/>
</dbReference>
<gene>
    <name evidence="6" type="ORF">ISF26_14310</name>
</gene>
<proteinExistence type="inferred from homology"/>
<organism evidence="6 7">
    <name type="scientific">Gloeobacter morelensis MG652769</name>
    <dbReference type="NCBI Taxonomy" id="2781736"/>
    <lineage>
        <taxon>Bacteria</taxon>
        <taxon>Bacillati</taxon>
        <taxon>Cyanobacteriota</taxon>
        <taxon>Cyanophyceae</taxon>
        <taxon>Gloeobacterales</taxon>
        <taxon>Gloeobacteraceae</taxon>
        <taxon>Gloeobacter</taxon>
        <taxon>Gloeobacter morelensis</taxon>
    </lineage>
</organism>
<dbReference type="InterPro" id="IPR013216">
    <property type="entry name" value="Methyltransf_11"/>
</dbReference>
<dbReference type="InterPro" id="IPR029063">
    <property type="entry name" value="SAM-dependent_MTases_sf"/>
</dbReference>
<accession>A0ABY3PH38</accession>
<dbReference type="Proteomes" id="UP001054846">
    <property type="component" value="Chromosome"/>
</dbReference>
<dbReference type="GO" id="GO:0032259">
    <property type="term" value="P:methylation"/>
    <property type="evidence" value="ECO:0007669"/>
    <property type="project" value="UniProtKB-KW"/>
</dbReference>
<dbReference type="PANTHER" id="PTHR44068">
    <property type="entry name" value="ZGC:194242"/>
    <property type="match status" value="1"/>
</dbReference>
<feature type="region of interest" description="SAM motif I" evidence="4">
    <location>
        <begin position="67"/>
        <end position="76"/>
    </location>
</feature>
<keyword evidence="3 4" id="KW-0949">S-adenosyl-L-methionine</keyword>
<dbReference type="CDD" id="cd02440">
    <property type="entry name" value="AdoMet_MTases"/>
    <property type="match status" value="1"/>
</dbReference>
<feature type="region of interest" description="SAM motif III" evidence="4">
    <location>
        <begin position="157"/>
        <end position="166"/>
    </location>
</feature>
<dbReference type="Pfam" id="PF08241">
    <property type="entry name" value="Methyltransf_11"/>
    <property type="match status" value="1"/>
</dbReference>
<protein>
    <submittedName>
        <fullName evidence="6">Methyltransferase domain-containing protein</fullName>
    </submittedName>
</protein>
<reference evidence="6 7" key="1">
    <citation type="journal article" date="2021" name="Genome Biol. Evol.">
        <title>Complete Genome Sequencing of a Novel Gloeobacter Species from a Waterfall Cave in Mexico.</title>
        <authorList>
            <person name="Saw J.H."/>
            <person name="Cardona T."/>
            <person name="Montejano G."/>
        </authorList>
    </citation>
    <scope>NUCLEOTIDE SEQUENCE [LARGE SCALE GENOMIC DNA]</scope>
    <source>
        <strain evidence="6">MG652769</strain>
    </source>
</reference>
<comment type="similarity">
    <text evidence="4">Belongs to the class I-like SAM-binding methyltransferase superfamily. gTMT family.</text>
</comment>
<dbReference type="EMBL" id="CP063845">
    <property type="protein sequence ID" value="UFP92986.1"/>
    <property type="molecule type" value="Genomic_DNA"/>
</dbReference>
<keyword evidence="7" id="KW-1185">Reference proteome</keyword>
<evidence type="ECO:0000256" key="1">
    <source>
        <dbReference type="ARBA" id="ARBA00022603"/>
    </source>
</evidence>
<dbReference type="PROSITE" id="PS51581">
    <property type="entry name" value="SAM_GTMT"/>
    <property type="match status" value="1"/>
</dbReference>
<dbReference type="SUPFAM" id="SSF53335">
    <property type="entry name" value="S-adenosyl-L-methionine-dependent methyltransferases"/>
    <property type="match status" value="1"/>
</dbReference>
<evidence type="ECO:0000256" key="4">
    <source>
        <dbReference type="PROSITE-ProRule" id="PRU00914"/>
    </source>
</evidence>
<feature type="domain" description="Methyltransferase type 11" evidence="5">
    <location>
        <begin position="68"/>
        <end position="166"/>
    </location>
</feature>
<name>A0ABY3PH38_9CYAN</name>
<feature type="region of interest" description="SAM motif II" evidence="4">
    <location>
        <begin position="130"/>
        <end position="138"/>
    </location>
</feature>